<evidence type="ECO:0000256" key="5">
    <source>
        <dbReference type="PROSITE-ProRule" id="PRU01240"/>
    </source>
</evidence>
<protein>
    <submittedName>
        <fullName evidence="9">Uncharacterized protein</fullName>
    </submittedName>
</protein>
<sequence>MRLSLGGHAHVVRVRGGPGGTLRDGTPPVGAATPGPATLSRMSRIPRVCALIAGASLVLAAVAPSYASDEPRPRGTTESPLSSPPPLAAGLVITYEAGARPTVAAARRVVEAEGVDTAPATTPVTDGVEALAFAEPTSLAEAKSAAAELADLPGVASVEPDLVVLPAAAPPLTDPQWSKQWNIHGTYGSQAFAAWPSTTGRIVVGIVDTGRANHPDLDSKTVAGMDFISDSWRSRDGNGRDSNPADQGDWNGANECAAGIPARQSSWHGTHVAGIVGARANDGYGVASNAPGVRIQHLRVLGRCGGTMSDIAAAVRWGSGAKVPGLPRNATPARVLNLSIAGYSPSCPAVLSDAIRVARARGTVVVVAAGNEDRNAWSYSPANCAGVVTVGSTNKVGQVAGLTVSGRWVPYSNFGTALDLSAAGGDAVVGSQVLSTVNTGTTTPGGPAWGEQAGTSMAAPAVAAAAALISSHGTYSPATVEHALRWAVKPFPRLSNGRTNCSTADCGTGILDVSKLSFSTAPPVVRGSNRRGSVLTTTAGSWTGGPTSYTYRWMRNGKPIPGATGASYRIAVADGGAVVQAQVAGRKGPGSPALWRGTAGVRVAQVGTKVSLKVTPKKTRYGRSGARLVAKVRVAAGPVKGKVVFRDGKKKLKTVKVKNGKAVLKLSSTKLKRGKHKIRATYVAKHPAFKRSVSRPITLRVR</sequence>
<feature type="domain" description="Peptidase S8/S53" evidence="7">
    <location>
        <begin position="202"/>
        <end position="488"/>
    </location>
</feature>
<evidence type="ECO:0000256" key="1">
    <source>
        <dbReference type="ARBA" id="ARBA00011073"/>
    </source>
</evidence>
<dbReference type="GO" id="GO:0006508">
    <property type="term" value="P:proteolysis"/>
    <property type="evidence" value="ECO:0007669"/>
    <property type="project" value="UniProtKB-KW"/>
</dbReference>
<dbReference type="InterPro" id="IPR013783">
    <property type="entry name" value="Ig-like_fold"/>
</dbReference>
<dbReference type="InterPro" id="IPR015500">
    <property type="entry name" value="Peptidase_S8_subtilisin-rel"/>
</dbReference>
<dbReference type="GO" id="GO:0005975">
    <property type="term" value="P:carbohydrate metabolic process"/>
    <property type="evidence" value="ECO:0007669"/>
    <property type="project" value="UniProtKB-ARBA"/>
</dbReference>
<feature type="region of interest" description="Disordered" evidence="6">
    <location>
        <begin position="66"/>
        <end position="86"/>
    </location>
</feature>
<dbReference type="Pfam" id="PF00082">
    <property type="entry name" value="Peptidase_S8"/>
    <property type="match status" value="1"/>
</dbReference>
<dbReference type="Pfam" id="PF16640">
    <property type="entry name" value="Big_3_5"/>
    <property type="match status" value="1"/>
</dbReference>
<evidence type="ECO:0000313" key="10">
    <source>
        <dbReference type="EMBL" id="TNC45177.1"/>
    </source>
</evidence>
<dbReference type="PRINTS" id="PR00723">
    <property type="entry name" value="SUBTILISIN"/>
</dbReference>
<feature type="active site" description="Charge relay system" evidence="5">
    <location>
        <position position="208"/>
    </location>
</feature>
<dbReference type="InterPro" id="IPR036852">
    <property type="entry name" value="Peptidase_S8/S53_dom_sf"/>
</dbReference>
<dbReference type="PANTHER" id="PTHR43806:SF11">
    <property type="entry name" value="CEREVISIN-RELATED"/>
    <property type="match status" value="1"/>
</dbReference>
<dbReference type="EMBL" id="VDFR01000069">
    <property type="protein sequence ID" value="TNC45177.1"/>
    <property type="molecule type" value="Genomic_DNA"/>
</dbReference>
<dbReference type="PROSITE" id="PS00138">
    <property type="entry name" value="SUBTILASE_SER"/>
    <property type="match status" value="1"/>
</dbReference>
<name>A0A5C4LZQ2_9ACTN</name>
<dbReference type="Gene3D" id="2.60.40.10">
    <property type="entry name" value="Immunoglobulins"/>
    <property type="match status" value="1"/>
</dbReference>
<dbReference type="Gene3D" id="3.40.50.200">
    <property type="entry name" value="Peptidase S8/S53 domain"/>
    <property type="match status" value="1"/>
</dbReference>
<organism evidence="9 11">
    <name type="scientific">Mumia zhuanghuii</name>
    <dbReference type="NCBI Taxonomy" id="2585211"/>
    <lineage>
        <taxon>Bacteria</taxon>
        <taxon>Bacillati</taxon>
        <taxon>Actinomycetota</taxon>
        <taxon>Actinomycetes</taxon>
        <taxon>Propionibacteriales</taxon>
        <taxon>Nocardioidaceae</taxon>
        <taxon>Mumia</taxon>
    </lineage>
</organism>
<dbReference type="AlphaFoldDB" id="A0A5C4LZQ2"/>
<evidence type="ECO:0000256" key="2">
    <source>
        <dbReference type="ARBA" id="ARBA00022670"/>
    </source>
</evidence>
<feature type="active site" description="Charge relay system" evidence="5">
    <location>
        <position position="268"/>
    </location>
</feature>
<dbReference type="InterPro" id="IPR032109">
    <property type="entry name" value="Big_3_5"/>
</dbReference>
<evidence type="ECO:0000259" key="7">
    <source>
        <dbReference type="Pfam" id="PF00082"/>
    </source>
</evidence>
<dbReference type="InterPro" id="IPR050131">
    <property type="entry name" value="Peptidase_S8_subtilisin-like"/>
</dbReference>
<gene>
    <name evidence="10" type="ORF">FHE65_15265</name>
    <name evidence="9" type="ORF">FHE65_35180</name>
</gene>
<dbReference type="Proteomes" id="UP000306740">
    <property type="component" value="Unassembled WGS sequence"/>
</dbReference>
<feature type="domain" description="Bacterial Ig-like" evidence="8">
    <location>
        <begin position="614"/>
        <end position="701"/>
    </location>
</feature>
<evidence type="ECO:0000313" key="11">
    <source>
        <dbReference type="Proteomes" id="UP000306740"/>
    </source>
</evidence>
<feature type="active site" description="Charge relay system" evidence="5">
    <location>
        <position position="456"/>
    </location>
</feature>
<comment type="similarity">
    <text evidence="1 5">Belongs to the peptidase S8 family.</text>
</comment>
<reference evidence="9 11" key="1">
    <citation type="submission" date="2019-05" db="EMBL/GenBank/DDBJ databases">
        <title>Mumia sp. nov., isolated from the intestinal contents of plateau pika (Ochotona curzoniae) in the Qinghai-Tibet plateau of China.</title>
        <authorList>
            <person name="Tian Z."/>
        </authorList>
    </citation>
    <scope>NUCLEOTIDE SEQUENCE [LARGE SCALE GENOMIC DNA]</scope>
    <source>
        <strain evidence="11">527</strain>
        <strain evidence="9">Z527</strain>
    </source>
</reference>
<dbReference type="EMBL" id="VDFR01000257">
    <property type="protein sequence ID" value="TNC24758.1"/>
    <property type="molecule type" value="Genomic_DNA"/>
</dbReference>
<feature type="region of interest" description="Disordered" evidence="6">
    <location>
        <begin position="232"/>
        <end position="256"/>
    </location>
</feature>
<dbReference type="PROSITE" id="PS00137">
    <property type="entry name" value="SUBTILASE_HIS"/>
    <property type="match status" value="1"/>
</dbReference>
<dbReference type="PANTHER" id="PTHR43806">
    <property type="entry name" value="PEPTIDASE S8"/>
    <property type="match status" value="1"/>
</dbReference>
<dbReference type="GO" id="GO:0004252">
    <property type="term" value="F:serine-type endopeptidase activity"/>
    <property type="evidence" value="ECO:0007669"/>
    <property type="project" value="UniProtKB-UniRule"/>
</dbReference>
<evidence type="ECO:0000256" key="3">
    <source>
        <dbReference type="ARBA" id="ARBA00022801"/>
    </source>
</evidence>
<dbReference type="OrthoDB" id="5240813at2"/>
<dbReference type="InterPro" id="IPR022398">
    <property type="entry name" value="Peptidase_S8_His-AS"/>
</dbReference>
<dbReference type="InterPro" id="IPR000209">
    <property type="entry name" value="Peptidase_S8/S53_dom"/>
</dbReference>
<evidence type="ECO:0000256" key="6">
    <source>
        <dbReference type="SAM" id="MobiDB-lite"/>
    </source>
</evidence>
<dbReference type="InterPro" id="IPR023828">
    <property type="entry name" value="Peptidase_S8_Ser-AS"/>
</dbReference>
<evidence type="ECO:0000259" key="8">
    <source>
        <dbReference type="Pfam" id="PF16640"/>
    </source>
</evidence>
<proteinExistence type="inferred from homology"/>
<dbReference type="SUPFAM" id="SSF52743">
    <property type="entry name" value="Subtilisin-like"/>
    <property type="match status" value="1"/>
</dbReference>
<keyword evidence="3 5" id="KW-0378">Hydrolase</keyword>
<keyword evidence="4 5" id="KW-0720">Serine protease</keyword>
<comment type="caution">
    <text evidence="9">The sequence shown here is derived from an EMBL/GenBank/DDBJ whole genome shotgun (WGS) entry which is preliminary data.</text>
</comment>
<dbReference type="PROSITE" id="PS51892">
    <property type="entry name" value="SUBTILASE"/>
    <property type="match status" value="1"/>
</dbReference>
<evidence type="ECO:0000256" key="4">
    <source>
        <dbReference type="ARBA" id="ARBA00022825"/>
    </source>
</evidence>
<evidence type="ECO:0000313" key="9">
    <source>
        <dbReference type="EMBL" id="TNC24758.1"/>
    </source>
</evidence>
<dbReference type="Gene3D" id="2.60.40.2700">
    <property type="match status" value="1"/>
</dbReference>
<keyword evidence="2 5" id="KW-0645">Protease</keyword>
<accession>A0A5C4LZQ2</accession>